<protein>
    <submittedName>
        <fullName evidence="9">Non-ribosomal peptide synthase domain TIGR01720/amino acid adenylation domain-containing protein</fullName>
    </submittedName>
</protein>
<dbReference type="CDD" id="cd17646">
    <property type="entry name" value="A_NRPS_AB3403-like"/>
    <property type="match status" value="1"/>
</dbReference>
<evidence type="ECO:0000256" key="1">
    <source>
        <dbReference type="ARBA" id="ARBA00001957"/>
    </source>
</evidence>
<dbReference type="InterPro" id="IPR001242">
    <property type="entry name" value="Condensation_dom"/>
</dbReference>
<evidence type="ECO:0000313" key="9">
    <source>
        <dbReference type="EMBL" id="SDU00476.1"/>
    </source>
</evidence>
<feature type="domain" description="Carrier" evidence="8">
    <location>
        <begin position="1620"/>
        <end position="1695"/>
    </location>
</feature>
<dbReference type="GO" id="GO:0016874">
    <property type="term" value="F:ligase activity"/>
    <property type="evidence" value="ECO:0007669"/>
    <property type="project" value="UniProtKB-KW"/>
</dbReference>
<dbReference type="Gene3D" id="3.40.50.980">
    <property type="match status" value="6"/>
</dbReference>
<dbReference type="NCBIfam" id="TIGR01733">
    <property type="entry name" value="AA-adenyl-dom"/>
    <property type="match status" value="3"/>
</dbReference>
<dbReference type="CDD" id="cd05931">
    <property type="entry name" value="FAAL"/>
    <property type="match status" value="1"/>
</dbReference>
<dbReference type="Gene3D" id="3.30.300.30">
    <property type="match status" value="4"/>
</dbReference>
<dbReference type="InterPro" id="IPR009081">
    <property type="entry name" value="PP-bd_ACP"/>
</dbReference>
<proteinExistence type="inferred from homology"/>
<dbReference type="InterPro" id="IPR010060">
    <property type="entry name" value="NRPS_synth"/>
</dbReference>
<dbReference type="SUPFAM" id="SSF52777">
    <property type="entry name" value="CoA-dependent acyltransferases"/>
    <property type="match status" value="8"/>
</dbReference>
<dbReference type="CDD" id="cd19534">
    <property type="entry name" value="E_NRPS"/>
    <property type="match status" value="1"/>
</dbReference>
<dbReference type="GO" id="GO:0043041">
    <property type="term" value="P:amino acid activation for nonribosomal peptide biosynthetic process"/>
    <property type="evidence" value="ECO:0007669"/>
    <property type="project" value="UniProtKB-ARBA"/>
</dbReference>
<dbReference type="NCBIfam" id="NF003417">
    <property type="entry name" value="PRK04813.1"/>
    <property type="match status" value="5"/>
</dbReference>
<sequence length="4303" mass="476379">MMDAFELPRTLVQSLQRRAAQTPDRIALRFLAESAEHSVVLSYRDLDQRARTIAAALQADVALGERAVLLFPSGPDYVAAFFGCLYAGVIAVPAYPPESSKRHHQERLLSIISDAEPRLLLTIASLAEGLAQIENAPPLLSVDTLDAQLADRWVAPELQPDDIAFLQYTSGSTALPKGVQVSHANLVANEVLIRRGFGIDLNPDDVIVSWLPLYHDMGLIGGLLQPIFSGVPCVLMSPGYFLARPLRWLEAISEYGGTISGGPDFAYRLCSERVSESALERLDLSTWRVAYSGSEPIRLDTLERFAEKFAACGFSSNHFFASYGLAEATLFVAGGRRGHGIPALHLDAQALAANRAEPGQDSAVMSSAVMSCGTHQPDHAVLIADPHTLSELADNCVGELWASGPSIAQGYWRNPEATARTFVQHAGRTWLRTGDLGFIRDGEVYITGRLKDLLIVRGHNLYPQDIEQTIEREVEVVRKGRVAAFAVNDHGVEGIGIAAEISRSVQKILPPEALIKAIRQAVAEACQEAPCVVVLLNPGALPKTSSGKVQRAACALRHADGSLDRYAQFPDLQAPASEAALESALQNRIAAIWCEQLQVATVAADDHFFLLGGNSISATQVVARLRETLGLELNLRLLFEAPTLQGFAASVARLQQDGGVAQGAMASVSRQDDLPQSLAQNRLWITWQLDPNSSAYTIPGALRLRGELDEDAVRSSFQQLIQRHEALRTRFYERDGQGFQRVEAATDFALHVIDLGDLPDAERQARAQQVREDQARTRFDLEKGPLLWVTLVRLDDEDHQLLVTLHHIIADGWSLNILIDEFSRLYAAAVQGQPLELPPLTLQYADYASWQRQWLAAGEGQRQLAYWKATLGEEHPPLNLATDRPRSAQARNSAARHTVRLDASLSAAIGQTARTHESTPFMLLLAAFQTLLYRYSGQRDIRIGVPNANRPRQETQGLVGFFINTLVLRAELDGRLPFNQLLAATRQAALNAQAHQDLPFEQLLEAFPQAREQGLFQVMFNHQQRDLGALRRLPGLLADELPWHSREAKFDLQLHSEEDRSGRLSLSFDYADELFDSTTIERLAEHYIHLLQAVCAQPQHAVGELKLTAEDEQHAWSQAPCAPARQWLPELLNLHTSDTPALVWQDGSLSFAQLHTQANRLAHYLRDKGVGPDVCVGIAAERSPQLLIGLLAIIKAGGAYVPLDPDYPAERLAFMLEDSGVHLLLTQTALLERLPTTPGVCVIAMDSLHLDSWPSQPPGLHLHGDNLAYVIYTSGSTGQPKGVGNTHAALAERLQWMQATYRLDASDVLMQKAPISFDVSVWECFWPLIVGCRLVLAGPGEHRDPHRIGQLVREHGVTTLHFVPPLLQLFIDEPLVAECTSLRRLFSGGEALPAELRNRVLARLPAVQLHNRYGPTETAINVTHWRCSVEDGARSPIGRPLGNVICRVLDEELNPLPAGVPGELCIGGIGLARGYLGRAGLTAERFVADPLGEPGARLYRTGDRARWSLEGVLDYLGRLDQQVKLRGLRVEPQEIEARMLAVEGIAQAVVLVRDDQLIGYYAGPVELDAQAVKTALAAQLPEYMVPAHLMHLEAMPLSPSGKLDRRALPQPVRQTREHVEPETPLQQQIAAIWREVLGLPRIGLRDDFFALGGHSLLATQIISRTRQACDVELPLRTLFDASELGDFTAHVGLIQASGQRNQQTPIARVDRSAPVPLSYSQQRMWFLWQMEPDSPAYNVGGMARLRGVLDVGRFEAALQALIMRHETLRTTFPSVDGVACQHVSPQTGVRMDWQDFSALNETERQQRLQRLADQEAHTPFNLERGPLLRACLVKAGEQEHYLVLTLHHIVTEGWAMDIFARELSALYEAFIDERDSPLAPLPVQYLDYSVWQRQWLESGERQRQLDYWTAQLGSEHPLLELPGDRPRPAVQSHRGELYRFDLSDALAARVRAFNAEQGLTLFMTMTATLAVLLYRYSGQTDLRIGAPVANRIRPESEGLIGAFLNTQVLRCQLNGQMSVAQLFEQVRHTVIEGQSHQDLPFDHLVEALQPPRSAAYNPLFQVMCNVQRWEFQQSRQLAGMTVEYLANDARATKFDLNLEVTDLDHRLGCCLTYSTDLFDEPRIARMAAHWRNLLEALIDNPHQRLSELPLLSAAEQRALQDSLGVEAGAHRLDQCIQTLFSRQARKRADAPALTFAGVTLTYAELDARANRLAWMLRERGVGPQVRVGLALPRSLEMVIGLLAILKAGGAYVPLDPEYPLDRLHYMIEDSGIGLLLSDAAMFQALGELPQTLACWCLEEDSPALENYPADELPFISLPQHQAYLIYTSGSTGQPKGVVVTQGEIAMHCQAVIERFGMRPDDCELHFYSINFDAATERLLVPLLSGAQVVVRAQGQWDAEEICALIRSHRVNILGFTPSYGSQLAQWLATQNQTLPVRMCITGGEALTGEHLQRIRAAFQPEVFFNAYGPTETVVMPLASLAPEHLEEGVASVPIGSIVGARVAYILDADLALVPQGASGELYIGGAGLAQGYHQRPAMTAERFVADPFTGNGGRLYRTGDLVRQCADGQVEYLGRIDHQVKIRGFRIELGEIETRLLEHGAVREAVVLALDSPSGKQLVAYLVSDAAHGALRDALKAHLKAHLPDYMVPAHLIVLDSMPLTANGKLDRRALPQPDPEANRQTYVAPRNALESTLAHIWCAVLNLQQVGLDDNFFELGGDSILSIQVVSRARQAGIHFSPRDLFQHQTVQSLAAVATRVDTLSAEQGVLTGRSGLTPIQHWFFDADIPARQHWNQALVLKPLQLLDPHCLEQALLAVLEHHDALRLSFTRRDAQWHAEHLAVPQGGVLMQAQVREMNHCTALFTDTQRSLDLAHGPLLRALLVDGPQGQQRLLIAIHHLVVDGVSWRVLLEDLQTVYRQLSAGQSVSLPAKTSALRDWAARLQAYAHSESLREELGLWQAQLAGPALALPADRPHGALRQRDAETVSVRLDVERTQQLLQQAPSAYRTQVNDLLLTALARVLCRWSGHDSALIQLEGHGRESLFDDIDLTRSVGWFTSAYPLRLTPQAEQGDSIKAIKEQLRGVPHKGLGYGVLRYLADDPCQLTLAALPSADMTFNYLGQFDQSFGADALFHPLEESAGLAHDPDAPLPNALSVDSQVYGGELVLRWTFSRERHDQQTIRELAEAYLAELHSLIAHCLKDDAGGLTPSDFPLARLTQAQLDSLPVAAGVIDDVYPLTPMQEGLLLHTLLEPGTGLYYMQDRYRINSALDPERFAQAWQAVIARHEALRASFCWNVGEDMLQVIHKPGSTPIDYLDWSADPESEHEPRLQALLKAEREAGFDLLNQAPFHLRLIRVGEARYWFMMSNHHILIDAWCRSLLMNDFFEIYRALGEGRDAQLATPPRYRDYIAWLQRQDLDEARQWWQRNLQGFERTTPIPSDRPLLREHAGHSGGMVVGDCYTRLDARDGAQLRELAQAHQLTVNTFAQAAWALVLRRVSGDRDVVFGVTVAGRPVDMPEMQRTVGLFINSIALRVKLPEDGQPCGVRQWLSGLLDSNMQLREYEYLPLVTIQEHSELPKGQPLFDSLFVFENAPVESSVLSHAQSLNATSDSGRTHTNFPLTAVCYPGDDLGLHLSYDQRYFDETTVQGMLAEFKRLLLALVQGFHGDMADLPLIGEPERAFLVDGCNQSEHDYPLARSYVELFEERVAQHPQRIAASCLDRQWSYDELNRRSNGLGHALIAAGVGPDQPVALLAERDLELLGMIIGSFKAGAGYLPLDPGLPGPRLSRIIDLSRTPLLVCTEACREQAIELLDGVECQLLVWEEIPARGENPGVYSAPDNLAYVIYTSGSTGLPKGVMVEQRGMLNNQLSKVPYLQLSDADVIAQTASQSFDISVWQFLAAPLFGARVDIVPNALAHDPQGLLEHVQAQGITVLESVPSLIQGMLAQDHIRLDGLRWMLPTGEAMPPELAHQWLLRYPQIGLVNAYGPAECSDDVAFYRVDLASTRGTYLPIGTPTDNNRLYLLDGALELVPQGAAGELCVAGTGVGRGYVSDPLRTAPVFVPNPFGAPGERLYRTGDLARRRSDGVLEYVGRIDHQVKIRGYRIELGEIEARLHEQPEVRDAAIGVQDGVNGKHLVGYLVAADQTLNPSERLDRIKQRLRAELPEYMVPLHWLWLERLPLNANGKLDRKALPALEIGQLHSQDYLAPRNQLETTLAAIWAEVLKVERVGVQDNFFELGGHSLLATQIASRVQKTLQRDVPLRAMFECSTVAELAEYIEGLAGNEISAEKVDRLSDLMAQLEGL</sequence>
<dbReference type="InterPro" id="IPR006162">
    <property type="entry name" value="Ppantetheine_attach_site"/>
</dbReference>
<dbReference type="InterPro" id="IPR040097">
    <property type="entry name" value="FAAL/FAAC"/>
</dbReference>
<feature type="domain" description="Carrier" evidence="8">
    <location>
        <begin position="2685"/>
        <end position="2759"/>
    </location>
</feature>
<dbReference type="CDD" id="cd19531">
    <property type="entry name" value="LCL_NRPS-like"/>
    <property type="match status" value="2"/>
</dbReference>
<accession>A0A1H2EZA9</accession>
<dbReference type="Gene3D" id="3.40.50.12780">
    <property type="entry name" value="N-terminal domain of ligase-like"/>
    <property type="match status" value="1"/>
</dbReference>
<dbReference type="InterPro" id="IPR036736">
    <property type="entry name" value="ACP-like_sf"/>
</dbReference>
<keyword evidence="6" id="KW-0276">Fatty acid metabolism</keyword>
<evidence type="ECO:0000256" key="2">
    <source>
        <dbReference type="ARBA" id="ARBA00006432"/>
    </source>
</evidence>
<dbReference type="Gene3D" id="2.30.38.10">
    <property type="entry name" value="Luciferase, Domain 3"/>
    <property type="match status" value="3"/>
</dbReference>
<dbReference type="FunFam" id="3.40.50.12780:FF:000013">
    <property type="entry name" value="Long-chain-fatty-acid--AMP ligase FadD32"/>
    <property type="match status" value="1"/>
</dbReference>
<comment type="similarity">
    <text evidence="2">Belongs to the ATP-dependent AMP-binding enzyme family.</text>
</comment>
<dbReference type="InterPro" id="IPR025110">
    <property type="entry name" value="AMP-bd_C"/>
</dbReference>
<keyword evidence="10" id="KW-1185">Reference proteome</keyword>
<evidence type="ECO:0000256" key="5">
    <source>
        <dbReference type="ARBA" id="ARBA00022598"/>
    </source>
</evidence>
<dbReference type="PROSITE" id="PS00455">
    <property type="entry name" value="AMP_BINDING"/>
    <property type="match status" value="3"/>
</dbReference>
<dbReference type="InterPro" id="IPR000873">
    <property type="entry name" value="AMP-dep_synth/lig_dom"/>
</dbReference>
<keyword evidence="5" id="KW-0436">Ligase</keyword>
<dbReference type="CDD" id="cd19543">
    <property type="entry name" value="DCL_NRPS"/>
    <property type="match status" value="1"/>
</dbReference>
<comment type="cofactor">
    <cofactor evidence="1">
        <name>pantetheine 4'-phosphate</name>
        <dbReference type="ChEBI" id="CHEBI:47942"/>
    </cofactor>
</comment>
<dbReference type="CDD" id="cd05930">
    <property type="entry name" value="A_NRPS"/>
    <property type="match status" value="1"/>
</dbReference>
<dbReference type="SUPFAM" id="SSF56801">
    <property type="entry name" value="Acetyl-CoA synthetase-like"/>
    <property type="match status" value="4"/>
</dbReference>
<dbReference type="InterPro" id="IPR045851">
    <property type="entry name" value="AMP-bd_C_sf"/>
</dbReference>
<dbReference type="InterPro" id="IPR010071">
    <property type="entry name" value="AA_adenyl_dom"/>
</dbReference>
<dbReference type="NCBIfam" id="TIGR01720">
    <property type="entry name" value="NRPS-para261"/>
    <property type="match status" value="1"/>
</dbReference>
<dbReference type="GO" id="GO:0031177">
    <property type="term" value="F:phosphopantetheine binding"/>
    <property type="evidence" value="ECO:0007669"/>
    <property type="project" value="InterPro"/>
</dbReference>
<dbReference type="OrthoDB" id="9757559at2"/>
<keyword evidence="3" id="KW-0596">Phosphopantetheine</keyword>
<dbReference type="InterPro" id="IPR020806">
    <property type="entry name" value="PKS_PP-bd"/>
</dbReference>
<feature type="domain" description="Carrier" evidence="8">
    <location>
        <begin position="4206"/>
        <end position="4281"/>
    </location>
</feature>
<dbReference type="Pfam" id="PF00550">
    <property type="entry name" value="PP-binding"/>
    <property type="match status" value="4"/>
</dbReference>
<dbReference type="PANTHER" id="PTHR45398">
    <property type="match status" value="1"/>
</dbReference>
<dbReference type="FunFam" id="3.30.300.30:FF:000010">
    <property type="entry name" value="Enterobactin synthetase component F"/>
    <property type="match status" value="2"/>
</dbReference>
<organism evidence="9 10">
    <name type="scientific">Pseudomonas orientalis</name>
    <dbReference type="NCBI Taxonomy" id="76758"/>
    <lineage>
        <taxon>Bacteria</taxon>
        <taxon>Pseudomonadati</taxon>
        <taxon>Pseudomonadota</taxon>
        <taxon>Gammaproteobacteria</taxon>
        <taxon>Pseudomonadales</taxon>
        <taxon>Pseudomonadaceae</taxon>
        <taxon>Pseudomonas</taxon>
    </lineage>
</organism>
<evidence type="ECO:0000256" key="4">
    <source>
        <dbReference type="ARBA" id="ARBA00022553"/>
    </source>
</evidence>
<dbReference type="Proteomes" id="UP000183653">
    <property type="component" value="Chromosome I"/>
</dbReference>
<reference evidence="9 10" key="1">
    <citation type="submission" date="2016-10" db="EMBL/GenBank/DDBJ databases">
        <authorList>
            <person name="Varghese N."/>
            <person name="Submissions S."/>
        </authorList>
    </citation>
    <scope>NUCLEOTIDE SEQUENCE [LARGE SCALE GENOMIC DNA]</scope>
    <source>
        <strain evidence="9 10">BS2775</strain>
    </source>
</reference>
<evidence type="ECO:0000256" key="6">
    <source>
        <dbReference type="ARBA" id="ARBA00022832"/>
    </source>
</evidence>
<dbReference type="FunFam" id="3.40.50.980:FF:000001">
    <property type="entry name" value="Non-ribosomal peptide synthetase"/>
    <property type="match status" value="3"/>
</dbReference>
<keyword evidence="4" id="KW-0597">Phosphoprotein</keyword>
<evidence type="ECO:0000256" key="3">
    <source>
        <dbReference type="ARBA" id="ARBA00022450"/>
    </source>
</evidence>
<dbReference type="GO" id="GO:0072330">
    <property type="term" value="P:monocarboxylic acid biosynthetic process"/>
    <property type="evidence" value="ECO:0007669"/>
    <property type="project" value="UniProtKB-ARBA"/>
</dbReference>
<dbReference type="PROSITE" id="PS50075">
    <property type="entry name" value="CARRIER"/>
    <property type="match status" value="4"/>
</dbReference>
<dbReference type="Gene3D" id="3.30.559.30">
    <property type="entry name" value="Nonribosomal peptide synthetase, condensation domain"/>
    <property type="match status" value="4"/>
</dbReference>
<dbReference type="SUPFAM" id="SSF47336">
    <property type="entry name" value="ACP-like"/>
    <property type="match status" value="4"/>
</dbReference>
<dbReference type="FunFam" id="1.10.1200.10:FF:000005">
    <property type="entry name" value="Nonribosomal peptide synthetase 1"/>
    <property type="match status" value="3"/>
</dbReference>
<evidence type="ECO:0000313" key="10">
    <source>
        <dbReference type="Proteomes" id="UP000183653"/>
    </source>
</evidence>
<dbReference type="CDD" id="cd17649">
    <property type="entry name" value="A_NRPS_PvdJ-like"/>
    <property type="match status" value="1"/>
</dbReference>
<gene>
    <name evidence="9" type="ORF">SAMN04490197_1913</name>
</gene>
<dbReference type="GO" id="GO:0006631">
    <property type="term" value="P:fatty acid metabolic process"/>
    <property type="evidence" value="ECO:0007669"/>
    <property type="project" value="UniProtKB-KW"/>
</dbReference>
<dbReference type="FunFam" id="1.10.1200.10:FF:000016">
    <property type="entry name" value="Non-ribosomal peptide synthase"/>
    <property type="match status" value="1"/>
</dbReference>
<keyword evidence="7" id="KW-0443">Lipid metabolism</keyword>
<dbReference type="NCBIfam" id="NF004282">
    <property type="entry name" value="PRK05691.1"/>
    <property type="match status" value="1"/>
</dbReference>
<dbReference type="Pfam" id="PF13193">
    <property type="entry name" value="AMP-binding_C"/>
    <property type="match status" value="2"/>
</dbReference>
<dbReference type="PANTHER" id="PTHR45398:SF1">
    <property type="entry name" value="ENZYME, PUTATIVE (JCVI)-RELATED"/>
    <property type="match status" value="1"/>
</dbReference>
<dbReference type="Gene3D" id="1.10.1200.10">
    <property type="entry name" value="ACP-like"/>
    <property type="match status" value="4"/>
</dbReference>
<evidence type="ECO:0000256" key="7">
    <source>
        <dbReference type="ARBA" id="ARBA00023098"/>
    </source>
</evidence>
<dbReference type="Gene3D" id="3.30.559.10">
    <property type="entry name" value="Chloramphenicol acetyltransferase-like domain"/>
    <property type="match status" value="4"/>
</dbReference>
<dbReference type="Pfam" id="PF00501">
    <property type="entry name" value="AMP-binding"/>
    <property type="match status" value="4"/>
</dbReference>
<dbReference type="InterPro" id="IPR023213">
    <property type="entry name" value="CAT-like_dom_sf"/>
</dbReference>
<dbReference type="Pfam" id="PF00668">
    <property type="entry name" value="Condensation"/>
    <property type="match status" value="4"/>
</dbReference>
<dbReference type="FunFam" id="3.40.50.980:FF:000002">
    <property type="entry name" value="Enterobactin synthetase component F"/>
    <property type="match status" value="1"/>
</dbReference>
<dbReference type="PROSITE" id="PS00012">
    <property type="entry name" value="PHOSPHOPANTETHEINE"/>
    <property type="match status" value="3"/>
</dbReference>
<dbReference type="RefSeq" id="WP_057721380.1">
    <property type="nucleotide sequence ID" value="NZ_JYLM01000001.1"/>
</dbReference>
<feature type="domain" description="Carrier" evidence="8">
    <location>
        <begin position="580"/>
        <end position="655"/>
    </location>
</feature>
<dbReference type="SMART" id="SM00823">
    <property type="entry name" value="PKS_PP"/>
    <property type="match status" value="4"/>
</dbReference>
<dbReference type="EMBL" id="LT629782">
    <property type="protein sequence ID" value="SDU00476.1"/>
    <property type="molecule type" value="Genomic_DNA"/>
</dbReference>
<dbReference type="GO" id="GO:0008610">
    <property type="term" value="P:lipid biosynthetic process"/>
    <property type="evidence" value="ECO:0007669"/>
    <property type="project" value="InterPro"/>
</dbReference>
<dbReference type="FunFam" id="3.40.50.12780:FF:000012">
    <property type="entry name" value="Non-ribosomal peptide synthetase"/>
    <property type="match status" value="2"/>
</dbReference>
<dbReference type="FunFam" id="3.30.559.10:FF:000012">
    <property type="entry name" value="Non-ribosomal peptide synthetase"/>
    <property type="match status" value="3"/>
</dbReference>
<dbReference type="InterPro" id="IPR042099">
    <property type="entry name" value="ANL_N_sf"/>
</dbReference>
<dbReference type="InterPro" id="IPR020845">
    <property type="entry name" value="AMP-binding_CS"/>
</dbReference>
<evidence type="ECO:0000259" key="8">
    <source>
        <dbReference type="PROSITE" id="PS50075"/>
    </source>
</evidence>
<dbReference type="GO" id="GO:0071766">
    <property type="term" value="P:Actinobacterium-type cell wall biogenesis"/>
    <property type="evidence" value="ECO:0007669"/>
    <property type="project" value="UniProtKB-ARBA"/>
</dbReference>
<dbReference type="FunFam" id="3.30.559.30:FF:000001">
    <property type="entry name" value="Non-ribosomal peptide synthetase"/>
    <property type="match status" value="1"/>
</dbReference>
<dbReference type="GO" id="GO:0044550">
    <property type="term" value="P:secondary metabolite biosynthetic process"/>
    <property type="evidence" value="ECO:0007669"/>
    <property type="project" value="UniProtKB-ARBA"/>
</dbReference>
<name>A0A1H2EZA9_9PSED</name>
<dbReference type="FunFam" id="2.30.38.10:FF:000001">
    <property type="entry name" value="Non-ribosomal peptide synthetase PvdI"/>
    <property type="match status" value="3"/>
</dbReference>